<dbReference type="PRINTS" id="PR01950">
    <property type="entry name" value="LANCSUPER"/>
</dbReference>
<dbReference type="NCBIfam" id="TIGR03897">
    <property type="entry name" value="lanti_2_LanM"/>
    <property type="match status" value="1"/>
</dbReference>
<dbReference type="SMART" id="SM01260">
    <property type="entry name" value="LANC_like"/>
    <property type="match status" value="1"/>
</dbReference>
<proteinExistence type="predicted"/>
<evidence type="ECO:0000313" key="3">
    <source>
        <dbReference type="EMBL" id="AFY93301.1"/>
    </source>
</evidence>
<dbReference type="GO" id="GO:0005975">
    <property type="term" value="P:carbohydrate metabolic process"/>
    <property type="evidence" value="ECO:0007669"/>
    <property type="project" value="InterPro"/>
</dbReference>
<dbReference type="PIRSF" id="PIRSF037228">
    <property type="entry name" value="Lant_mod_RumM"/>
    <property type="match status" value="1"/>
</dbReference>
<evidence type="ECO:0000256" key="1">
    <source>
        <dbReference type="PIRSR" id="PIRSR607822-1"/>
    </source>
</evidence>
<feature type="binding site" evidence="1">
    <location>
        <position position="997"/>
    </location>
    <ligand>
        <name>Zn(2+)</name>
        <dbReference type="ChEBI" id="CHEBI:29105"/>
    </ligand>
</feature>
<dbReference type="InterPro" id="IPR017146">
    <property type="entry name" value="Lanti_2_LanM"/>
</dbReference>
<dbReference type="Proteomes" id="UP000010366">
    <property type="component" value="Chromosome"/>
</dbReference>
<keyword evidence="4" id="KW-1185">Reference proteome</keyword>
<gene>
    <name evidence="3" type="ORF">Cha6605_2218</name>
</gene>
<evidence type="ECO:0000313" key="4">
    <source>
        <dbReference type="Proteomes" id="UP000010366"/>
    </source>
</evidence>
<dbReference type="PATRIC" id="fig|1173020.3.peg.2520"/>
<dbReference type="GO" id="GO:0031179">
    <property type="term" value="P:peptide modification"/>
    <property type="evidence" value="ECO:0007669"/>
    <property type="project" value="InterPro"/>
</dbReference>
<feature type="domain" description="Lantibiotic biosynthesis protein dehydration" evidence="2">
    <location>
        <begin position="224"/>
        <end position="601"/>
    </location>
</feature>
<dbReference type="EMBL" id="CP003600">
    <property type="protein sequence ID" value="AFY93301.1"/>
    <property type="molecule type" value="Genomic_DNA"/>
</dbReference>
<dbReference type="InterPro" id="IPR012341">
    <property type="entry name" value="6hp_glycosidase-like_sf"/>
</dbReference>
<sequence length="1097" mass="122275">MNHPCFQTADWDRAVTLSERIASLMAIEDGNLNLEIDADLARQSIDRWRAQPPFDKDTYFARRLAAANISEAQFRRILGEPIEAVRDRRSHPPDWLIELERAFADETEFEPINMPDELKEIPTIDFLNLIEPIVQQGCARLQAGIQTLIATASDLPFDPNTIETLLFANLPQRLLSIVSRTLVLELNVARLQELLQGDTPELRFQSFTQRLRQRDVALGILQEYPVMARQAALCINHWVTTSLEFLQHLCRDWDELRSQFCPSHQPGVLVEVSAGQGDSHREGRSVIVAKFSADLRVVYKPRSLSLDVHFQELLHWINERGNHPPLRLLKILDRQDYGWVEFIEAQPCSSADQIQRFYERQGAYLAILYALEAIDFHHENLIAAGECPILIDLEALFHPRIGGIDLDRASQLAIGTLNHSVYGTGLLPQRIWSNDESEGIDISGLGAPSGQLTPHQIPRWEGMGTDEMKLIRQQMEMPETQNQPTLNGEKVNVLDYTEAIANGFTNLYHMLLQHRDELLAPSGPIASFAEDTVRVIVRATRTYAILLNESFHPDVLRNALDRDRLLDRLWLAVENLPYLARLIAFEREDLLDGDIPMFTTRPDSQHLWTSSGRISNFLDKPGLASVRDRVQLMGEADLARQLWIIRASLTALYPIADEPEHKGHSGYPLTESPPIANRDRLLAAARSVGDRLEALALRGESDVTWIGLALVNDRHWTLTPLGYDLYDGLPGVILFLAYLGEIDRADRYTELARSAMKTLQHQLAQSRSSISQIGGFSGWGGIIYTLTHLGILWDEPQLIAEAEAIVALLPPQIEQDTQLDIVRGSAGCIGSLLALYRYVPTAQILDAAMLCGDRLLALATPMARGIGWRIEGLANKPLTGFSHGAAGIAWALLKLAAITGKQRFRKAALGAIAYERSLFSVEAMNWPDLREFAATIRSGKQDRSNCVTAWCHGAPGIGLGRLQCLADLHDSQMRDEIDVALKTTIEQGFGHNHSLCHGDLGNLELLLQASEILGEPQWQVHCDRLAATILGSIDRDGWLCGIPLAVESPGLMTGLAGIGYGLLRLAAPDRVPSVLVLAPPIDRSKTAKTEPLVNIFR</sequence>
<keyword evidence="1" id="KW-0479">Metal-binding</keyword>
<dbReference type="eggNOG" id="COG4403">
    <property type="taxonomic scope" value="Bacteria"/>
</dbReference>
<dbReference type="STRING" id="1173020.Cha6605_2218"/>
<dbReference type="HOGENOM" id="CLU_009398_1_1_3"/>
<dbReference type="Pfam" id="PF05147">
    <property type="entry name" value="LANC_like"/>
    <property type="match status" value="1"/>
</dbReference>
<dbReference type="InterPro" id="IPR025410">
    <property type="entry name" value="Lant_dehyd"/>
</dbReference>
<dbReference type="RefSeq" id="WP_015159455.1">
    <property type="nucleotide sequence ID" value="NC_019697.1"/>
</dbReference>
<dbReference type="Pfam" id="PF13575">
    <property type="entry name" value="DUF4135"/>
    <property type="match status" value="1"/>
</dbReference>
<accession>K9UFX8</accession>
<organism evidence="3 4">
    <name type="scientific">Chamaesiphon minutus (strain ATCC 27169 / PCC 6605)</name>
    <dbReference type="NCBI Taxonomy" id="1173020"/>
    <lineage>
        <taxon>Bacteria</taxon>
        <taxon>Bacillati</taxon>
        <taxon>Cyanobacteriota</taxon>
        <taxon>Cyanophyceae</taxon>
        <taxon>Gomontiellales</taxon>
        <taxon>Chamaesiphonaceae</taxon>
        <taxon>Chamaesiphon</taxon>
    </lineage>
</organism>
<reference evidence="3 4" key="1">
    <citation type="submission" date="2012-05" db="EMBL/GenBank/DDBJ databases">
        <title>Finished chromosome of genome of Chamaesiphon sp. PCC 6605.</title>
        <authorList>
            <consortium name="US DOE Joint Genome Institute"/>
            <person name="Gugger M."/>
            <person name="Coursin T."/>
            <person name="Rippka R."/>
            <person name="Tandeau De Marsac N."/>
            <person name="Huntemann M."/>
            <person name="Wei C.-L."/>
            <person name="Han J."/>
            <person name="Detter J.C."/>
            <person name="Han C."/>
            <person name="Tapia R."/>
            <person name="Chen A."/>
            <person name="Kyrpides N."/>
            <person name="Mavromatis K."/>
            <person name="Markowitz V."/>
            <person name="Szeto E."/>
            <person name="Ivanova N."/>
            <person name="Pagani I."/>
            <person name="Pati A."/>
            <person name="Goodwin L."/>
            <person name="Nordberg H.P."/>
            <person name="Cantor M.N."/>
            <person name="Hua S.X."/>
            <person name="Woyke T."/>
            <person name="Kerfeld C.A."/>
        </authorList>
    </citation>
    <scope>NUCLEOTIDE SEQUENCE [LARGE SCALE GENOMIC DNA]</scope>
    <source>
        <strain evidence="4">ATCC 27169 / PCC 6605</strain>
    </source>
</reference>
<protein>
    <submittedName>
        <fullName evidence="3">Type 2 lantibiotic biosynthesis protein LanM</fullName>
    </submittedName>
</protein>
<dbReference type="InterPro" id="IPR007822">
    <property type="entry name" value="LANC-like"/>
</dbReference>
<feature type="binding site" evidence="1">
    <location>
        <position position="951"/>
    </location>
    <ligand>
        <name>Zn(2+)</name>
        <dbReference type="ChEBI" id="CHEBI:29105"/>
    </ligand>
</feature>
<dbReference type="SUPFAM" id="SSF158745">
    <property type="entry name" value="LanC-like"/>
    <property type="match status" value="1"/>
</dbReference>
<dbReference type="CDD" id="cd04792">
    <property type="entry name" value="LanM-like"/>
    <property type="match status" value="1"/>
</dbReference>
<evidence type="ECO:0000259" key="2">
    <source>
        <dbReference type="Pfam" id="PF13575"/>
    </source>
</evidence>
<keyword evidence="1" id="KW-0862">Zinc</keyword>
<name>K9UFX8_CHAP6</name>
<dbReference type="Gene3D" id="1.50.10.10">
    <property type="match status" value="1"/>
</dbReference>
<dbReference type="AlphaFoldDB" id="K9UFX8"/>
<feature type="binding site" evidence="1">
    <location>
        <position position="996"/>
    </location>
    <ligand>
        <name>Zn(2+)</name>
        <dbReference type="ChEBI" id="CHEBI:29105"/>
    </ligand>
</feature>
<dbReference type="GO" id="GO:0046872">
    <property type="term" value="F:metal ion binding"/>
    <property type="evidence" value="ECO:0007669"/>
    <property type="project" value="UniProtKB-KW"/>
</dbReference>
<dbReference type="KEGG" id="cmp:Cha6605_2218"/>
<dbReference type="OrthoDB" id="9148343at2"/>